<comment type="caution">
    <text evidence="11">The sequence shown here is derived from an EMBL/GenBank/DDBJ whole genome shotgun (WGS) entry which is preliminary data.</text>
</comment>
<sequence length="396" mass="43008">METIKVILDKCVGCNMCVKVCPYDAVHMVDKKAVIDEKCTICGACVDACKFDAIEIYRRVFKGQDISEFAGICVYAEHRNGHLASVVLEIIGAARALKDRLNRPISAILLGDSVRPLADELISYGVDEVWMIDDPQIGDFAEDVQTELVTKILMEKKPEIFLGGGTVMGRSLLPRVAARILTGLTADCTELSVQEDETELLKQTRPAFGGNIMATILCKNHRPQMATVRHKVLPEAEKIEGYTGEIIEMNHLPIPKPTIEVLEFVEEQIETVNLAEADYIVSGGRGLQDPKNFAVIESLAQTVGGAVGASRAAVDAGWIPYSHQVGQTGKTVNPVIYLACGISGAIQHLAGMKSSDIIIAINNDPDAPIFDVAHYGVVGDLFEVVPEIIKQSQNHS</sequence>
<dbReference type="SUPFAM" id="SSF52467">
    <property type="entry name" value="DHS-like NAD/FAD-binding domain"/>
    <property type="match status" value="1"/>
</dbReference>
<evidence type="ECO:0000256" key="1">
    <source>
        <dbReference type="ARBA" id="ARBA00005817"/>
    </source>
</evidence>
<evidence type="ECO:0000313" key="12">
    <source>
        <dbReference type="Proteomes" id="UP000649604"/>
    </source>
</evidence>
<dbReference type="GO" id="GO:0009055">
    <property type="term" value="F:electron transfer activity"/>
    <property type="evidence" value="ECO:0007669"/>
    <property type="project" value="InterPro"/>
</dbReference>
<dbReference type="SUPFAM" id="SSF52402">
    <property type="entry name" value="Adenine nucleotide alpha hydrolases-like"/>
    <property type="match status" value="1"/>
</dbReference>
<dbReference type="CDD" id="cd01715">
    <property type="entry name" value="ETF_alpha"/>
    <property type="match status" value="1"/>
</dbReference>
<dbReference type="GO" id="GO:0050660">
    <property type="term" value="F:flavin adenine dinucleotide binding"/>
    <property type="evidence" value="ECO:0007669"/>
    <property type="project" value="InterPro"/>
</dbReference>
<dbReference type="InterPro" id="IPR014729">
    <property type="entry name" value="Rossmann-like_a/b/a_fold"/>
</dbReference>
<dbReference type="EMBL" id="WJJP01000264">
    <property type="protein sequence ID" value="MBD3324604.1"/>
    <property type="molecule type" value="Genomic_DNA"/>
</dbReference>
<dbReference type="Gene3D" id="3.30.70.20">
    <property type="match status" value="1"/>
</dbReference>
<keyword evidence="7" id="KW-0408">Iron</keyword>
<comment type="similarity">
    <text evidence="1">Belongs to the ETF alpha-subunit/FixB family.</text>
</comment>
<dbReference type="PROSITE" id="PS00696">
    <property type="entry name" value="ETF_ALPHA"/>
    <property type="match status" value="1"/>
</dbReference>
<dbReference type="PROSITE" id="PS00198">
    <property type="entry name" value="4FE4S_FER_1"/>
    <property type="match status" value="1"/>
</dbReference>
<proteinExistence type="inferred from homology"/>
<dbReference type="PIRSF" id="PIRSF000089">
    <property type="entry name" value="Electra_flavoP_a"/>
    <property type="match status" value="1"/>
</dbReference>
<gene>
    <name evidence="11" type="ORF">GF339_08470</name>
</gene>
<evidence type="ECO:0000256" key="2">
    <source>
        <dbReference type="ARBA" id="ARBA00022448"/>
    </source>
</evidence>
<dbReference type="InterPro" id="IPR017900">
    <property type="entry name" value="4Fe4S_Fe_S_CS"/>
</dbReference>
<evidence type="ECO:0000256" key="3">
    <source>
        <dbReference type="ARBA" id="ARBA00022630"/>
    </source>
</evidence>
<dbReference type="GO" id="GO:0033539">
    <property type="term" value="P:fatty acid beta-oxidation using acyl-CoA dehydrogenase"/>
    <property type="evidence" value="ECO:0007669"/>
    <property type="project" value="TreeGrafter"/>
</dbReference>
<organism evidence="11 12">
    <name type="scientific">candidate division KSB3 bacterium</name>
    <dbReference type="NCBI Taxonomy" id="2044937"/>
    <lineage>
        <taxon>Bacteria</taxon>
        <taxon>candidate division KSB3</taxon>
    </lineage>
</organism>
<dbReference type="PANTHER" id="PTHR43153:SF1">
    <property type="entry name" value="ELECTRON TRANSFER FLAVOPROTEIN SUBUNIT ALPHA, MITOCHONDRIAL"/>
    <property type="match status" value="1"/>
</dbReference>
<evidence type="ECO:0000256" key="8">
    <source>
        <dbReference type="ARBA" id="ARBA00023014"/>
    </source>
</evidence>
<keyword evidence="5 9" id="KW-0274">FAD</keyword>
<feature type="binding site" evidence="9">
    <location>
        <begin position="324"/>
        <end position="328"/>
    </location>
    <ligand>
        <name>FAD</name>
        <dbReference type="ChEBI" id="CHEBI:57692"/>
    </ligand>
</feature>
<evidence type="ECO:0000313" key="11">
    <source>
        <dbReference type="EMBL" id="MBD3324604.1"/>
    </source>
</evidence>
<dbReference type="InterPro" id="IPR029035">
    <property type="entry name" value="DHS-like_NAD/FAD-binding_dom"/>
</dbReference>
<dbReference type="PROSITE" id="PS51379">
    <property type="entry name" value="4FE4S_FER_2"/>
    <property type="match status" value="2"/>
</dbReference>
<dbReference type="Pfam" id="PF13237">
    <property type="entry name" value="Fer4_10"/>
    <property type="match status" value="1"/>
</dbReference>
<reference evidence="11" key="1">
    <citation type="submission" date="2019-11" db="EMBL/GenBank/DDBJ databases">
        <title>Microbial mats filling the niche in hypersaline microbial mats.</title>
        <authorList>
            <person name="Wong H.L."/>
            <person name="Macleod F.I."/>
            <person name="White R.A. III"/>
            <person name="Burns B.P."/>
        </authorList>
    </citation>
    <scope>NUCLEOTIDE SEQUENCE</scope>
    <source>
        <strain evidence="11">Rbin_158</strain>
    </source>
</reference>
<evidence type="ECO:0000256" key="4">
    <source>
        <dbReference type="ARBA" id="ARBA00022723"/>
    </source>
</evidence>
<accession>A0A9D5JUZ1</accession>
<dbReference type="InterPro" id="IPR014730">
    <property type="entry name" value="ETF_a/b_N"/>
</dbReference>
<feature type="domain" description="4Fe-4S ferredoxin-type" evidence="10">
    <location>
        <begin position="2"/>
        <end position="31"/>
    </location>
</feature>
<keyword evidence="6" id="KW-0249">Electron transport</keyword>
<feature type="binding site" evidence="9">
    <location>
        <position position="362"/>
    </location>
    <ligand>
        <name>FAD</name>
        <dbReference type="ChEBI" id="CHEBI:57692"/>
    </ligand>
</feature>
<feature type="binding site" evidence="9">
    <location>
        <position position="285"/>
    </location>
    <ligand>
        <name>FAD</name>
        <dbReference type="ChEBI" id="CHEBI:57692"/>
    </ligand>
</feature>
<dbReference type="GO" id="GO:0046872">
    <property type="term" value="F:metal ion binding"/>
    <property type="evidence" value="ECO:0007669"/>
    <property type="project" value="UniProtKB-KW"/>
</dbReference>
<evidence type="ECO:0000256" key="5">
    <source>
        <dbReference type="ARBA" id="ARBA00022827"/>
    </source>
</evidence>
<dbReference type="Gene3D" id="3.40.50.1220">
    <property type="entry name" value="TPP-binding domain"/>
    <property type="match status" value="1"/>
</dbReference>
<dbReference type="InterPro" id="IPR001308">
    <property type="entry name" value="ETF_a/FixB"/>
</dbReference>
<dbReference type="SUPFAM" id="SSF54862">
    <property type="entry name" value="4Fe-4S ferredoxins"/>
    <property type="match status" value="1"/>
</dbReference>
<comment type="cofactor">
    <cofactor evidence="9">
        <name>FAD</name>
        <dbReference type="ChEBI" id="CHEBI:57692"/>
    </cofactor>
    <text evidence="9">Binds 1 FAD per dimer.</text>
</comment>
<dbReference type="InterPro" id="IPR033947">
    <property type="entry name" value="ETF_alpha_N"/>
</dbReference>
<dbReference type="Pfam" id="PF01012">
    <property type="entry name" value="ETF"/>
    <property type="match status" value="1"/>
</dbReference>
<dbReference type="Proteomes" id="UP000649604">
    <property type="component" value="Unassembled WGS sequence"/>
</dbReference>
<feature type="binding site" evidence="9">
    <location>
        <begin position="341"/>
        <end position="348"/>
    </location>
    <ligand>
        <name>FAD</name>
        <dbReference type="ChEBI" id="CHEBI:57692"/>
    </ligand>
</feature>
<name>A0A9D5JUZ1_9BACT</name>
<protein>
    <submittedName>
        <fullName evidence="11">4Fe-4S dicluster domain-containing protein</fullName>
    </submittedName>
</protein>
<dbReference type="InterPro" id="IPR017896">
    <property type="entry name" value="4Fe4S_Fe-S-bd"/>
</dbReference>
<keyword evidence="4" id="KW-0479">Metal-binding</keyword>
<dbReference type="Gene3D" id="3.40.50.620">
    <property type="entry name" value="HUPs"/>
    <property type="match status" value="1"/>
</dbReference>
<keyword evidence="2" id="KW-0813">Transport</keyword>
<dbReference type="GO" id="GO:0051536">
    <property type="term" value="F:iron-sulfur cluster binding"/>
    <property type="evidence" value="ECO:0007669"/>
    <property type="project" value="UniProtKB-KW"/>
</dbReference>
<feature type="binding site" evidence="9">
    <location>
        <begin position="310"/>
        <end position="311"/>
    </location>
    <ligand>
        <name>FAD</name>
        <dbReference type="ChEBI" id="CHEBI:57692"/>
    </ligand>
</feature>
<dbReference type="PANTHER" id="PTHR43153">
    <property type="entry name" value="ELECTRON TRANSFER FLAVOPROTEIN ALPHA"/>
    <property type="match status" value="1"/>
</dbReference>
<evidence type="ECO:0000256" key="6">
    <source>
        <dbReference type="ARBA" id="ARBA00022982"/>
    </source>
</evidence>
<dbReference type="SMART" id="SM00893">
    <property type="entry name" value="ETF"/>
    <property type="match status" value="1"/>
</dbReference>
<evidence type="ECO:0000256" key="9">
    <source>
        <dbReference type="PIRSR" id="PIRSR000089-1"/>
    </source>
</evidence>
<feature type="domain" description="4Fe-4S ferredoxin-type" evidence="10">
    <location>
        <begin position="32"/>
        <end position="59"/>
    </location>
</feature>
<dbReference type="InterPro" id="IPR014731">
    <property type="entry name" value="ETF_asu_C"/>
</dbReference>
<evidence type="ECO:0000256" key="7">
    <source>
        <dbReference type="ARBA" id="ARBA00023004"/>
    </source>
</evidence>
<dbReference type="FunFam" id="3.40.50.1220:FF:000001">
    <property type="entry name" value="Electron transfer flavoprotein, alpha subunit"/>
    <property type="match status" value="1"/>
</dbReference>
<keyword evidence="8" id="KW-0411">Iron-sulfur</keyword>
<dbReference type="InterPro" id="IPR018206">
    <property type="entry name" value="ETF_asu_C_CS"/>
</dbReference>
<dbReference type="AlphaFoldDB" id="A0A9D5JUZ1"/>
<evidence type="ECO:0000259" key="10">
    <source>
        <dbReference type="PROSITE" id="PS51379"/>
    </source>
</evidence>
<dbReference type="Pfam" id="PF00766">
    <property type="entry name" value="ETF_alpha"/>
    <property type="match status" value="1"/>
</dbReference>
<keyword evidence="3" id="KW-0285">Flavoprotein</keyword>